<evidence type="ECO:0000256" key="6">
    <source>
        <dbReference type="ARBA" id="ARBA00047422"/>
    </source>
</evidence>
<dbReference type="Gene3D" id="3.90.120.10">
    <property type="entry name" value="DNA Methylase, subunit A, domain 2"/>
    <property type="match status" value="1"/>
</dbReference>
<dbReference type="Pfam" id="PF00145">
    <property type="entry name" value="DNA_methylase"/>
    <property type="match status" value="2"/>
</dbReference>
<keyword evidence="3 7" id="KW-0808">Transferase</keyword>
<name>A0A6I6LEP5_9SPHN</name>
<dbReference type="SUPFAM" id="SSF53335">
    <property type="entry name" value="S-adenosyl-L-methionine-dependent methyltransferases"/>
    <property type="match status" value="1"/>
</dbReference>
<dbReference type="GO" id="GO:0044027">
    <property type="term" value="P:negative regulation of gene expression via chromosomal CpG island methylation"/>
    <property type="evidence" value="ECO:0007669"/>
    <property type="project" value="TreeGrafter"/>
</dbReference>
<keyword evidence="9" id="KW-1185">Reference proteome</keyword>
<reference evidence="9" key="1">
    <citation type="submission" date="2019-01" db="EMBL/GenBank/DDBJ databases">
        <title>Sphingorhabdus lacus sp.nov., isolated from an oligotrophic freshwater lake.</title>
        <authorList>
            <person name="Park M."/>
        </authorList>
    </citation>
    <scope>NUCLEOTIDE SEQUENCE [LARGE SCALE GENOMIC DNA]</scope>
    <source>
        <strain evidence="9">IMCC1753</strain>
    </source>
</reference>
<dbReference type="EMBL" id="CP035733">
    <property type="protein sequence ID" value="QGY80803.1"/>
    <property type="molecule type" value="Genomic_DNA"/>
</dbReference>
<dbReference type="Gene3D" id="3.40.50.150">
    <property type="entry name" value="Vaccinia Virus protein VP39"/>
    <property type="match status" value="1"/>
</dbReference>
<keyword evidence="5" id="KW-0680">Restriction system</keyword>
<feature type="active site" evidence="7">
    <location>
        <position position="80"/>
    </location>
</feature>
<dbReference type="Proteomes" id="UP000428803">
    <property type="component" value="Chromosome"/>
</dbReference>
<dbReference type="AlphaFoldDB" id="A0A6I6LEP5"/>
<evidence type="ECO:0000256" key="7">
    <source>
        <dbReference type="PROSITE-ProRule" id="PRU01016"/>
    </source>
</evidence>
<comment type="similarity">
    <text evidence="7">Belongs to the class I-like SAM-binding methyltransferase superfamily. C5-methyltransferase family.</text>
</comment>
<dbReference type="GO" id="GO:0032259">
    <property type="term" value="P:methylation"/>
    <property type="evidence" value="ECO:0007669"/>
    <property type="project" value="UniProtKB-KW"/>
</dbReference>
<evidence type="ECO:0000313" key="8">
    <source>
        <dbReference type="EMBL" id="QGY80803.1"/>
    </source>
</evidence>
<keyword evidence="2 7" id="KW-0489">Methyltransferase</keyword>
<dbReference type="OrthoDB" id="9813719at2"/>
<comment type="catalytic activity">
    <reaction evidence="6">
        <text>a 2'-deoxycytidine in DNA + S-adenosyl-L-methionine = a 5-methyl-2'-deoxycytidine in DNA + S-adenosyl-L-homocysteine + H(+)</text>
        <dbReference type="Rhea" id="RHEA:13681"/>
        <dbReference type="Rhea" id="RHEA-COMP:11369"/>
        <dbReference type="Rhea" id="RHEA-COMP:11370"/>
        <dbReference type="ChEBI" id="CHEBI:15378"/>
        <dbReference type="ChEBI" id="CHEBI:57856"/>
        <dbReference type="ChEBI" id="CHEBI:59789"/>
        <dbReference type="ChEBI" id="CHEBI:85452"/>
        <dbReference type="ChEBI" id="CHEBI:85454"/>
        <dbReference type="EC" id="2.1.1.37"/>
    </reaction>
</comment>
<dbReference type="PROSITE" id="PS51679">
    <property type="entry name" value="SAM_MT_C5"/>
    <property type="match status" value="1"/>
</dbReference>
<evidence type="ECO:0000313" key="9">
    <source>
        <dbReference type="Proteomes" id="UP000428803"/>
    </source>
</evidence>
<keyword evidence="4 7" id="KW-0949">S-adenosyl-L-methionine</keyword>
<dbReference type="PANTHER" id="PTHR10629:SF52">
    <property type="entry name" value="DNA (CYTOSINE-5)-METHYLTRANSFERASE 1"/>
    <property type="match status" value="1"/>
</dbReference>
<dbReference type="GO" id="GO:0003886">
    <property type="term" value="F:DNA (cytosine-5-)-methyltransferase activity"/>
    <property type="evidence" value="ECO:0007669"/>
    <property type="project" value="UniProtKB-EC"/>
</dbReference>
<proteinExistence type="inferred from homology"/>
<dbReference type="EC" id="2.1.1.37" evidence="1"/>
<dbReference type="PANTHER" id="PTHR10629">
    <property type="entry name" value="CYTOSINE-SPECIFIC METHYLTRANSFERASE"/>
    <property type="match status" value="1"/>
</dbReference>
<evidence type="ECO:0000256" key="5">
    <source>
        <dbReference type="ARBA" id="ARBA00022747"/>
    </source>
</evidence>
<evidence type="ECO:0000256" key="3">
    <source>
        <dbReference type="ARBA" id="ARBA00022679"/>
    </source>
</evidence>
<evidence type="ECO:0000256" key="4">
    <source>
        <dbReference type="ARBA" id="ARBA00022691"/>
    </source>
</evidence>
<dbReference type="InterPro" id="IPR001525">
    <property type="entry name" value="C5_MeTfrase"/>
</dbReference>
<dbReference type="KEGG" id="slaa:EUU25_09335"/>
<dbReference type="RefSeq" id="WP_158900379.1">
    <property type="nucleotide sequence ID" value="NZ_CP035733.1"/>
</dbReference>
<sequence length="382" mass="43149">MNAVELFVGAGGMALGGSKAGLKPRAVVDWDKWACETIRQNARAGIAPFSRWPLHECDVRQFRYDQIGSKIDVVTGGPPCQPFSLGGRHMSSSDSRDMFPEAVRAVRELQPKAFVFENVKGLTRTTFRNYFEYIRLQLKHPEIVQSQEEDWTDHLRRLEDFESANADRGLCYQVLTEVLNAADFGVPQRRERVFFVGIRSDLKAAWHFPKSTHSREQLAVEKWITGDYWERNGVDKKRQGAAPNKLPTRSKVRAGIKAWRTVREALADLPDPERDPERCKQILNHRFQPGARSYPGHTGSPLDEPAKTLKAGVHGVPGGENMLRRLDGTVRYFTVRESARLQTFPDEMALHGSWSEAMRQLGNAVPSDLAKTVIESVLKSIK</sequence>
<dbReference type="PROSITE" id="PS00094">
    <property type="entry name" value="C5_MTASE_1"/>
    <property type="match status" value="1"/>
</dbReference>
<organism evidence="8 9">
    <name type="scientific">Sphingorhabdus lacus</name>
    <dbReference type="NCBI Taxonomy" id="392610"/>
    <lineage>
        <taxon>Bacteria</taxon>
        <taxon>Pseudomonadati</taxon>
        <taxon>Pseudomonadota</taxon>
        <taxon>Alphaproteobacteria</taxon>
        <taxon>Sphingomonadales</taxon>
        <taxon>Sphingomonadaceae</taxon>
        <taxon>Sphingorhabdus</taxon>
    </lineage>
</organism>
<accession>A0A6I6LEP5</accession>
<dbReference type="InterPro" id="IPR050390">
    <property type="entry name" value="C5-Methyltransferase"/>
</dbReference>
<gene>
    <name evidence="8" type="ORF">EUU25_09335</name>
</gene>
<dbReference type="REBASE" id="376044">
    <property type="entry name" value="M.Ssp1753ORF9335P"/>
</dbReference>
<dbReference type="GO" id="GO:0009307">
    <property type="term" value="P:DNA restriction-modification system"/>
    <property type="evidence" value="ECO:0007669"/>
    <property type="project" value="UniProtKB-KW"/>
</dbReference>
<dbReference type="InterPro" id="IPR018117">
    <property type="entry name" value="C5_DNA_meth_AS"/>
</dbReference>
<evidence type="ECO:0000256" key="1">
    <source>
        <dbReference type="ARBA" id="ARBA00011975"/>
    </source>
</evidence>
<dbReference type="InterPro" id="IPR029063">
    <property type="entry name" value="SAM-dependent_MTases_sf"/>
</dbReference>
<dbReference type="PRINTS" id="PR00105">
    <property type="entry name" value="C5METTRFRASE"/>
</dbReference>
<evidence type="ECO:0000256" key="2">
    <source>
        <dbReference type="ARBA" id="ARBA00022603"/>
    </source>
</evidence>
<protein>
    <recommendedName>
        <fullName evidence="1">DNA (cytosine-5-)-methyltransferase</fullName>
        <ecNumber evidence="1">2.1.1.37</ecNumber>
    </recommendedName>
</protein>
<dbReference type="GO" id="GO:0003677">
    <property type="term" value="F:DNA binding"/>
    <property type="evidence" value="ECO:0007669"/>
    <property type="project" value="TreeGrafter"/>
</dbReference>